<dbReference type="GO" id="GO:0005886">
    <property type="term" value="C:plasma membrane"/>
    <property type="evidence" value="ECO:0007669"/>
    <property type="project" value="UniProtKB-SubCell"/>
</dbReference>
<dbReference type="EMBL" id="LT670818">
    <property type="protein sequence ID" value="SHG85438.1"/>
    <property type="molecule type" value="Genomic_DNA"/>
</dbReference>
<evidence type="ECO:0000256" key="4">
    <source>
        <dbReference type="ARBA" id="ARBA00022519"/>
    </source>
</evidence>
<proteinExistence type="inferred from homology"/>
<evidence type="ECO:0000256" key="1">
    <source>
        <dbReference type="ARBA" id="ARBA00004429"/>
    </source>
</evidence>
<dbReference type="GO" id="GO:0022857">
    <property type="term" value="F:transmembrane transporter activity"/>
    <property type="evidence" value="ECO:0007669"/>
    <property type="project" value="UniProtKB-UniRule"/>
</dbReference>
<keyword evidence="7 9" id="KW-0472">Membrane</keyword>
<feature type="domain" description="Tripartite ATP-independent periplasmic transporters DctQ component" evidence="10">
    <location>
        <begin position="40"/>
        <end position="166"/>
    </location>
</feature>
<comment type="subunit">
    <text evidence="9">The complex comprises the extracytoplasmic solute receptor protein and the two transmembrane proteins.</text>
</comment>
<comment type="subcellular location">
    <subcellularLocation>
        <location evidence="1 9">Cell inner membrane</location>
        <topology evidence="1 9">Multi-pass membrane protein</topology>
    </subcellularLocation>
</comment>
<comment type="function">
    <text evidence="9">Part of the tripartite ATP-independent periplasmic (TRAP) transport system.</text>
</comment>
<comment type="similarity">
    <text evidence="8 9">Belongs to the TRAP transporter small permease family.</text>
</comment>
<evidence type="ECO:0000313" key="11">
    <source>
        <dbReference type="EMBL" id="SHG85438.1"/>
    </source>
</evidence>
<dbReference type="PANTHER" id="PTHR35011:SF5">
    <property type="entry name" value="SIALIC ACID TRAP TRANSPORTER SMALL PERMEASE PROTEIN SIAQ"/>
    <property type="match status" value="1"/>
</dbReference>
<dbReference type="RefSeq" id="WP_079567791.1">
    <property type="nucleotide sequence ID" value="NZ_LT670818.1"/>
</dbReference>
<evidence type="ECO:0000256" key="2">
    <source>
        <dbReference type="ARBA" id="ARBA00022448"/>
    </source>
</evidence>
<evidence type="ECO:0000256" key="9">
    <source>
        <dbReference type="RuleBase" id="RU369079"/>
    </source>
</evidence>
<dbReference type="Pfam" id="PF04290">
    <property type="entry name" value="DctQ"/>
    <property type="match status" value="1"/>
</dbReference>
<evidence type="ECO:0000259" key="10">
    <source>
        <dbReference type="Pfam" id="PF04290"/>
    </source>
</evidence>
<keyword evidence="4 9" id="KW-0997">Cell inner membrane</keyword>
<accession>A0A1M5N7E7</accession>
<feature type="transmembrane region" description="Helical" evidence="9">
    <location>
        <begin position="139"/>
        <end position="158"/>
    </location>
</feature>
<keyword evidence="3" id="KW-1003">Cell membrane</keyword>
<keyword evidence="5 9" id="KW-0812">Transmembrane</keyword>
<sequence>MSIADKLVLQRQHHLKWRSFDRLELILMMLCGVLCFGFSLSVTCDIVTRTIGHPWLWLQEVTSTLFIYAIFIGAAVATRRNDHLYLTAVSEALHGTPRLVVEILIRLVVLGVAFCLIGFGYVNFLRGFGSFRLPSGTPIASLYAAIPLAGVLIALFTVEQLVNGIRNGFDHPEPLEEDLPPAGAGVQTRVGL</sequence>
<evidence type="ECO:0000256" key="3">
    <source>
        <dbReference type="ARBA" id="ARBA00022475"/>
    </source>
</evidence>
<dbReference type="Proteomes" id="UP000190675">
    <property type="component" value="Chromosome I"/>
</dbReference>
<evidence type="ECO:0000313" key="12">
    <source>
        <dbReference type="Proteomes" id="UP000190675"/>
    </source>
</evidence>
<dbReference type="InterPro" id="IPR055348">
    <property type="entry name" value="DctQ"/>
</dbReference>
<evidence type="ECO:0000256" key="7">
    <source>
        <dbReference type="ARBA" id="ARBA00023136"/>
    </source>
</evidence>
<evidence type="ECO:0000256" key="5">
    <source>
        <dbReference type="ARBA" id="ARBA00022692"/>
    </source>
</evidence>
<name>A0A1M5N7E7_9BRAD</name>
<protein>
    <recommendedName>
        <fullName evidence="9">TRAP transporter small permease protein</fullName>
    </recommendedName>
</protein>
<gene>
    <name evidence="11" type="ORF">SAMN05444169_4460</name>
</gene>
<keyword evidence="6 9" id="KW-1133">Transmembrane helix</keyword>
<dbReference type="GO" id="GO:0015740">
    <property type="term" value="P:C4-dicarboxylate transport"/>
    <property type="evidence" value="ECO:0007669"/>
    <property type="project" value="TreeGrafter"/>
</dbReference>
<feature type="transmembrane region" description="Helical" evidence="9">
    <location>
        <begin position="25"/>
        <end position="43"/>
    </location>
</feature>
<dbReference type="InterPro" id="IPR007387">
    <property type="entry name" value="TRAP_DctQ"/>
</dbReference>
<dbReference type="PANTHER" id="PTHR35011">
    <property type="entry name" value="2,3-DIKETO-L-GULONATE TRAP TRANSPORTER SMALL PERMEASE PROTEIN YIAM"/>
    <property type="match status" value="1"/>
</dbReference>
<dbReference type="AlphaFoldDB" id="A0A1M5N7E7"/>
<feature type="transmembrane region" description="Helical" evidence="9">
    <location>
        <begin position="99"/>
        <end position="119"/>
    </location>
</feature>
<keyword evidence="2 9" id="KW-0813">Transport</keyword>
<evidence type="ECO:0000256" key="6">
    <source>
        <dbReference type="ARBA" id="ARBA00022989"/>
    </source>
</evidence>
<evidence type="ECO:0000256" key="8">
    <source>
        <dbReference type="ARBA" id="ARBA00038436"/>
    </source>
</evidence>
<organism evidence="11 12">
    <name type="scientific">Bradyrhizobium erythrophlei</name>
    <dbReference type="NCBI Taxonomy" id="1437360"/>
    <lineage>
        <taxon>Bacteria</taxon>
        <taxon>Pseudomonadati</taxon>
        <taxon>Pseudomonadota</taxon>
        <taxon>Alphaproteobacteria</taxon>
        <taxon>Hyphomicrobiales</taxon>
        <taxon>Nitrobacteraceae</taxon>
        <taxon>Bradyrhizobium</taxon>
    </lineage>
</organism>
<feature type="transmembrane region" description="Helical" evidence="9">
    <location>
        <begin position="55"/>
        <end position="78"/>
    </location>
</feature>
<dbReference type="OrthoDB" id="8222530at2"/>
<reference evidence="11 12" key="1">
    <citation type="submission" date="2016-11" db="EMBL/GenBank/DDBJ databases">
        <authorList>
            <person name="Jaros S."/>
            <person name="Januszkiewicz K."/>
            <person name="Wedrychowicz H."/>
        </authorList>
    </citation>
    <scope>NUCLEOTIDE SEQUENCE [LARGE SCALE GENOMIC DNA]</scope>
    <source>
        <strain evidence="11 12">GAS242</strain>
    </source>
</reference>